<gene>
    <name evidence="2" type="ORF">FB474_2324</name>
</gene>
<evidence type="ECO:0000313" key="3">
    <source>
        <dbReference type="Proteomes" id="UP000319514"/>
    </source>
</evidence>
<dbReference type="PROSITE" id="PS50965">
    <property type="entry name" value="NERD"/>
    <property type="match status" value="1"/>
</dbReference>
<sequence length="294" mass="32346">MQDRGWLALGGMGAVSVTTVRYAAWCGCGRYVAVGDVAGYEHVRRRVLCLDCVLPGGGTTPAGYGGDQGQVIASPGQPGASSWREYSRLRRQRQEDVRERWPVLGPAILSLSPEPGSMRDWARASRGELRVGAALTRLADDWVYALHDRRIPGRRLNIDHIAVGPSGVFVIDTKHQPGPEVQVRPPAPGAFGLVERLLVCGRDRTDFLGAMQRQVMAVQSALESMPDGPPVHVRPMLCFAHTRLPLWRRLSVDNVPIVGVRAMSRMVREDGPLDVARRYRVYTHLARCLPSMTG</sequence>
<dbReference type="Pfam" id="PF08378">
    <property type="entry name" value="NERD"/>
    <property type="match status" value="1"/>
</dbReference>
<feature type="domain" description="NERD" evidence="1">
    <location>
        <begin position="123"/>
        <end position="220"/>
    </location>
</feature>
<dbReference type="Proteomes" id="UP000319514">
    <property type="component" value="Unassembled WGS sequence"/>
</dbReference>
<dbReference type="AlphaFoldDB" id="A0A542ZKQ2"/>
<dbReference type="InterPro" id="IPR011528">
    <property type="entry name" value="NERD"/>
</dbReference>
<name>A0A542ZKQ2_9MICO</name>
<comment type="caution">
    <text evidence="2">The sequence shown here is derived from an EMBL/GenBank/DDBJ whole genome shotgun (WGS) entry which is preliminary data.</text>
</comment>
<dbReference type="EMBL" id="VFOQ01000001">
    <property type="protein sequence ID" value="TQL60924.1"/>
    <property type="molecule type" value="Genomic_DNA"/>
</dbReference>
<reference evidence="2 3" key="1">
    <citation type="submission" date="2019-06" db="EMBL/GenBank/DDBJ databases">
        <title>Sequencing the genomes of 1000 actinobacteria strains.</title>
        <authorList>
            <person name="Klenk H.-P."/>
        </authorList>
    </citation>
    <scope>NUCLEOTIDE SEQUENCE [LARGE SCALE GENOMIC DNA]</scope>
    <source>
        <strain evidence="2 3">DSM 18082</strain>
    </source>
</reference>
<evidence type="ECO:0000313" key="2">
    <source>
        <dbReference type="EMBL" id="TQL60924.1"/>
    </source>
</evidence>
<keyword evidence="3" id="KW-1185">Reference proteome</keyword>
<organism evidence="2 3">
    <name type="scientific">Oryzihumus leptocrescens</name>
    <dbReference type="NCBI Taxonomy" id="297536"/>
    <lineage>
        <taxon>Bacteria</taxon>
        <taxon>Bacillati</taxon>
        <taxon>Actinomycetota</taxon>
        <taxon>Actinomycetes</taxon>
        <taxon>Micrococcales</taxon>
        <taxon>Intrasporangiaceae</taxon>
        <taxon>Oryzihumus</taxon>
    </lineage>
</organism>
<proteinExistence type="predicted"/>
<protein>
    <submittedName>
        <fullName evidence="2">Nuclease-like protein</fullName>
    </submittedName>
</protein>
<dbReference type="OrthoDB" id="4246706at2"/>
<evidence type="ECO:0000259" key="1">
    <source>
        <dbReference type="PROSITE" id="PS50965"/>
    </source>
</evidence>
<accession>A0A542ZKQ2</accession>